<sequence length="57" mass="6819">MDAKIIRYELDGRRLIQIDTMGSRDRKIPGKVSQSIQLDEHSARQLFEIMKDHFRFK</sequence>
<gene>
    <name evidence="1" type="ORF">FY036_15560</name>
</gene>
<name>A0A5D4GV37_9HYPH</name>
<organism evidence="1 2">
    <name type="scientific">Neoaquamicrobium microcysteis</name>
    <dbReference type="NCBI Taxonomy" id="2682781"/>
    <lineage>
        <taxon>Bacteria</taxon>
        <taxon>Pseudomonadati</taxon>
        <taxon>Pseudomonadota</taxon>
        <taxon>Alphaproteobacteria</taxon>
        <taxon>Hyphomicrobiales</taxon>
        <taxon>Phyllobacteriaceae</taxon>
        <taxon>Neoaquamicrobium</taxon>
    </lineage>
</organism>
<reference evidence="1 2" key="2">
    <citation type="submission" date="2019-09" db="EMBL/GenBank/DDBJ databases">
        <title>Mesorhizobium sp. MaA-C15 isolated from Microcystis aeruginosa.</title>
        <authorList>
            <person name="Jeong S.E."/>
            <person name="Jin H.M."/>
            <person name="Jeon C.O."/>
        </authorList>
    </citation>
    <scope>NUCLEOTIDE SEQUENCE [LARGE SCALE GENOMIC DNA]</scope>
    <source>
        <strain evidence="1 2">MaA-C15</strain>
    </source>
</reference>
<reference evidence="1 2" key="1">
    <citation type="submission" date="2019-08" db="EMBL/GenBank/DDBJ databases">
        <authorList>
            <person name="Seo Y.L."/>
        </authorList>
    </citation>
    <scope>NUCLEOTIDE SEQUENCE [LARGE SCALE GENOMIC DNA]</scope>
    <source>
        <strain evidence="1 2">MaA-C15</strain>
    </source>
</reference>
<evidence type="ECO:0000313" key="2">
    <source>
        <dbReference type="Proteomes" id="UP000323258"/>
    </source>
</evidence>
<dbReference type="OrthoDB" id="9155240at2"/>
<keyword evidence="1" id="KW-0808">Transferase</keyword>
<evidence type="ECO:0000313" key="1">
    <source>
        <dbReference type="EMBL" id="TYR31145.1"/>
    </source>
</evidence>
<dbReference type="GO" id="GO:0016740">
    <property type="term" value="F:transferase activity"/>
    <property type="evidence" value="ECO:0007669"/>
    <property type="project" value="UniProtKB-KW"/>
</dbReference>
<dbReference type="Proteomes" id="UP000323258">
    <property type="component" value="Unassembled WGS sequence"/>
</dbReference>
<protein>
    <submittedName>
        <fullName evidence="1">Methionyl-tRNA formyltransferase</fullName>
    </submittedName>
</protein>
<keyword evidence="2" id="KW-1185">Reference proteome</keyword>
<proteinExistence type="predicted"/>
<dbReference type="EMBL" id="VSZS01000065">
    <property type="protein sequence ID" value="TYR31145.1"/>
    <property type="molecule type" value="Genomic_DNA"/>
</dbReference>
<comment type="caution">
    <text evidence="1">The sequence shown here is derived from an EMBL/GenBank/DDBJ whole genome shotgun (WGS) entry which is preliminary data.</text>
</comment>
<dbReference type="AlphaFoldDB" id="A0A5D4GV37"/>
<accession>A0A5D4GV37</accession>